<sequence>MRYINLGNTGLKVSRLCLGCMTYGATGDGVASTDHAWTLDEDASRPFFRAALEAGINFFDTANGYSAGTSEEYVGRALKAMARRDEVVIATKAYIPWRNAPNAGGLSRKALFQAVDDSLRRLGTDYIDLYQIHRWDDDTPIEETMEALHDIVKAGKARYIGASSMWAWQFAKAQHVAQSHGWTRFVSMQPEVNLLYREEEREMIPLCIDQGVGVIPWSPLARGKLTRPWEAATTRSQTDQFAQHLFGKTEEQDRQVVDAVLALARNRGVAPAQVALAWLLAKPGITAPIIGASRAEHLNDAIAALDLVLDDAEIKALEAPYVPHVVVGLAFSGAFRGRLTSPSAVEKGGN</sequence>
<dbReference type="GO" id="GO:0005829">
    <property type="term" value="C:cytosol"/>
    <property type="evidence" value="ECO:0007669"/>
    <property type="project" value="UniProtKB-ARBA"/>
</dbReference>
<protein>
    <submittedName>
        <fullName evidence="3">NADP-dependent aryl-alcohol dehydrogenase</fullName>
    </submittedName>
</protein>
<feature type="domain" description="NADP-dependent oxidoreductase" evidence="2">
    <location>
        <begin position="16"/>
        <end position="319"/>
    </location>
</feature>
<evidence type="ECO:0000313" key="4">
    <source>
        <dbReference type="Proteomes" id="UP000052232"/>
    </source>
</evidence>
<dbReference type="InterPro" id="IPR023210">
    <property type="entry name" value="NADP_OxRdtase_dom"/>
</dbReference>
<dbReference type="STRING" id="1420583.V473_19830"/>
<dbReference type="Pfam" id="PF00248">
    <property type="entry name" value="Aldo_ket_red"/>
    <property type="match status" value="1"/>
</dbReference>
<dbReference type="PATRIC" id="fig|1420583.3.peg.3772"/>
<dbReference type="Proteomes" id="UP000052232">
    <property type="component" value="Unassembled WGS sequence"/>
</dbReference>
<keyword evidence="4" id="KW-1185">Reference proteome</keyword>
<dbReference type="PANTHER" id="PTHR43364:SF4">
    <property type="entry name" value="NAD(P)-LINKED OXIDOREDUCTASE SUPERFAMILY PROTEIN"/>
    <property type="match status" value="1"/>
</dbReference>
<proteinExistence type="predicted"/>
<dbReference type="PANTHER" id="PTHR43364">
    <property type="entry name" value="NADH-SPECIFIC METHYLGLYOXAL REDUCTASE-RELATED"/>
    <property type="match status" value="1"/>
</dbReference>
<dbReference type="CDD" id="cd19079">
    <property type="entry name" value="AKR_EcYajO-like"/>
    <property type="match status" value="1"/>
</dbReference>
<dbReference type="PRINTS" id="PR00069">
    <property type="entry name" value="ALDKETRDTASE"/>
</dbReference>
<dbReference type="InterPro" id="IPR050523">
    <property type="entry name" value="AKR_Detox_Biosynth"/>
</dbReference>
<dbReference type="InterPro" id="IPR036812">
    <property type="entry name" value="NAD(P)_OxRdtase_dom_sf"/>
</dbReference>
<dbReference type="FunFam" id="3.20.20.100:FF:000004">
    <property type="entry name" value="Oxidoreductase, aldo/keto reductase"/>
    <property type="match status" value="1"/>
</dbReference>
<dbReference type="AlphaFoldDB" id="A0A0J7XMN7"/>
<dbReference type="Gene3D" id="3.20.20.100">
    <property type="entry name" value="NADP-dependent oxidoreductase domain"/>
    <property type="match status" value="1"/>
</dbReference>
<dbReference type="RefSeq" id="WP_082679200.1">
    <property type="nucleotide sequence ID" value="NZ_KQ130436.1"/>
</dbReference>
<evidence type="ECO:0000256" key="1">
    <source>
        <dbReference type="ARBA" id="ARBA00023002"/>
    </source>
</evidence>
<dbReference type="InterPro" id="IPR020471">
    <property type="entry name" value="AKR"/>
</dbReference>
<dbReference type="SUPFAM" id="SSF51430">
    <property type="entry name" value="NAD(P)-linked oxidoreductase"/>
    <property type="match status" value="1"/>
</dbReference>
<gene>
    <name evidence="3" type="ORF">V473_19830</name>
</gene>
<keyword evidence="1" id="KW-0560">Oxidoreductase</keyword>
<comment type="caution">
    <text evidence="3">The sequence shown here is derived from an EMBL/GenBank/DDBJ whole genome shotgun (WGS) entry which is preliminary data.</text>
</comment>
<evidence type="ECO:0000259" key="2">
    <source>
        <dbReference type="Pfam" id="PF00248"/>
    </source>
</evidence>
<dbReference type="GO" id="GO:0016491">
    <property type="term" value="F:oxidoreductase activity"/>
    <property type="evidence" value="ECO:0007669"/>
    <property type="project" value="UniProtKB-KW"/>
</dbReference>
<name>A0A0J7XMN7_9SPHN</name>
<dbReference type="EMBL" id="JACT01000005">
    <property type="protein sequence ID" value="KMS53226.1"/>
    <property type="molecule type" value="Genomic_DNA"/>
</dbReference>
<accession>A0A0J7XMN7</accession>
<reference evidence="3 4" key="1">
    <citation type="journal article" date="2015" name="G3 (Bethesda)">
        <title>Insights into Ongoing Evolution of the Hexachlorocyclohexane Catabolic Pathway from Comparative Genomics of Ten Sphingomonadaceae Strains.</title>
        <authorList>
            <person name="Pearce S.L."/>
            <person name="Oakeshott J.G."/>
            <person name="Pandey G."/>
        </authorList>
    </citation>
    <scope>NUCLEOTIDE SEQUENCE [LARGE SCALE GENOMIC DNA]</scope>
    <source>
        <strain evidence="3 4">LL01</strain>
    </source>
</reference>
<evidence type="ECO:0000313" key="3">
    <source>
        <dbReference type="EMBL" id="KMS53226.1"/>
    </source>
</evidence>
<organism evidence="3 4">
    <name type="scientific">Sphingobium cupriresistens LL01</name>
    <dbReference type="NCBI Taxonomy" id="1420583"/>
    <lineage>
        <taxon>Bacteria</taxon>
        <taxon>Pseudomonadati</taxon>
        <taxon>Pseudomonadota</taxon>
        <taxon>Alphaproteobacteria</taxon>
        <taxon>Sphingomonadales</taxon>
        <taxon>Sphingomonadaceae</taxon>
        <taxon>Sphingobium</taxon>
    </lineage>
</organism>